<dbReference type="CDD" id="cd02440">
    <property type="entry name" value="AdoMet_MTases"/>
    <property type="match status" value="1"/>
</dbReference>
<name>A0A226DEC0_FOLCA</name>
<evidence type="ECO:0000256" key="1">
    <source>
        <dbReference type="SAM" id="MobiDB-lite"/>
    </source>
</evidence>
<keyword evidence="3" id="KW-0808">Transferase</keyword>
<dbReference type="Proteomes" id="UP000198287">
    <property type="component" value="Unassembled WGS sequence"/>
</dbReference>
<sequence>MASFLRRFSSSSTKSDKDNNAVTLVHLEEIRDHQDRIVEEMNTNFIHRDEEIYAPLLVRDMKWDGFKERVLHCGCGSGRTGFTHFLPQIYLHDSHLFAMDTSEQLVSYAAMKYPHASVTYTVGDVTSDNFPFKWTTFDKIFAIHVLQCVKDYRGGLARFFDFLRPGGQLGVTYATQLFTDFLDREFSHDEKWKNYFEDLPEESERSESFQHAFHTCLDSLGFEVKKIKTEPMEYTFPSLEKAVVYYIGTSPYVKGIPAELRDPFEEDCLEKMTTEFNISQISDPFHATYDCLVVVAIKPPAEEEKHEKSGGKLKSLRSRLSLP</sequence>
<dbReference type="PANTHER" id="PTHR43861:SF1">
    <property type="entry name" value="TRANS-ACONITATE 2-METHYLTRANSFERASE"/>
    <property type="match status" value="1"/>
</dbReference>
<comment type="caution">
    <text evidence="3">The sequence shown here is derived from an EMBL/GenBank/DDBJ whole genome shotgun (WGS) entry which is preliminary data.</text>
</comment>
<organism evidence="3 4">
    <name type="scientific">Folsomia candida</name>
    <name type="common">Springtail</name>
    <dbReference type="NCBI Taxonomy" id="158441"/>
    <lineage>
        <taxon>Eukaryota</taxon>
        <taxon>Metazoa</taxon>
        <taxon>Ecdysozoa</taxon>
        <taxon>Arthropoda</taxon>
        <taxon>Hexapoda</taxon>
        <taxon>Collembola</taxon>
        <taxon>Entomobryomorpha</taxon>
        <taxon>Isotomoidea</taxon>
        <taxon>Isotomidae</taxon>
        <taxon>Proisotominae</taxon>
        <taxon>Folsomia</taxon>
    </lineage>
</organism>
<dbReference type="AlphaFoldDB" id="A0A226DEC0"/>
<evidence type="ECO:0000313" key="3">
    <source>
        <dbReference type="EMBL" id="OXA42931.1"/>
    </source>
</evidence>
<proteinExistence type="predicted"/>
<dbReference type="GO" id="GO:0008757">
    <property type="term" value="F:S-adenosylmethionine-dependent methyltransferase activity"/>
    <property type="evidence" value="ECO:0007669"/>
    <property type="project" value="InterPro"/>
</dbReference>
<evidence type="ECO:0000313" key="4">
    <source>
        <dbReference type="Proteomes" id="UP000198287"/>
    </source>
</evidence>
<accession>A0A226DEC0</accession>
<dbReference type="InterPro" id="IPR013216">
    <property type="entry name" value="Methyltransf_11"/>
</dbReference>
<keyword evidence="3" id="KW-0489">Methyltransferase</keyword>
<dbReference type="OrthoDB" id="8300214at2759"/>
<dbReference type="InterPro" id="IPR016130">
    <property type="entry name" value="Tyr_Pase_AS"/>
</dbReference>
<dbReference type="GO" id="GO:0032259">
    <property type="term" value="P:methylation"/>
    <property type="evidence" value="ECO:0007669"/>
    <property type="project" value="UniProtKB-KW"/>
</dbReference>
<feature type="region of interest" description="Disordered" evidence="1">
    <location>
        <begin position="302"/>
        <end position="323"/>
    </location>
</feature>
<gene>
    <name evidence="3" type="ORF">Fcan01_22281</name>
</gene>
<dbReference type="PROSITE" id="PS00383">
    <property type="entry name" value="TYR_PHOSPHATASE_1"/>
    <property type="match status" value="1"/>
</dbReference>
<feature type="domain" description="Methyltransferase type 11" evidence="2">
    <location>
        <begin position="71"/>
        <end position="169"/>
    </location>
</feature>
<dbReference type="EMBL" id="LNIX01000024">
    <property type="protein sequence ID" value="OXA42931.1"/>
    <property type="molecule type" value="Genomic_DNA"/>
</dbReference>
<dbReference type="Gene3D" id="3.40.50.150">
    <property type="entry name" value="Vaccinia Virus protein VP39"/>
    <property type="match status" value="1"/>
</dbReference>
<protein>
    <submittedName>
        <fullName evidence="3">Juvenile hormone acid O-methyltransferase</fullName>
    </submittedName>
</protein>
<keyword evidence="4" id="KW-1185">Reference proteome</keyword>
<evidence type="ECO:0000259" key="2">
    <source>
        <dbReference type="Pfam" id="PF08241"/>
    </source>
</evidence>
<dbReference type="PANTHER" id="PTHR43861">
    <property type="entry name" value="TRANS-ACONITATE 2-METHYLTRANSFERASE-RELATED"/>
    <property type="match status" value="1"/>
</dbReference>
<dbReference type="OMA" id="EEMNTNF"/>
<dbReference type="Pfam" id="PF08241">
    <property type="entry name" value="Methyltransf_11"/>
    <property type="match status" value="1"/>
</dbReference>
<dbReference type="InterPro" id="IPR029063">
    <property type="entry name" value="SAM-dependent_MTases_sf"/>
</dbReference>
<dbReference type="SUPFAM" id="SSF53335">
    <property type="entry name" value="S-adenosyl-L-methionine-dependent methyltransferases"/>
    <property type="match status" value="1"/>
</dbReference>
<dbReference type="STRING" id="158441.A0A226DEC0"/>
<reference evidence="3 4" key="1">
    <citation type="submission" date="2015-12" db="EMBL/GenBank/DDBJ databases">
        <title>The genome of Folsomia candida.</title>
        <authorList>
            <person name="Faddeeva A."/>
            <person name="Derks M.F."/>
            <person name="Anvar Y."/>
            <person name="Smit S."/>
            <person name="Van Straalen N."/>
            <person name="Roelofs D."/>
        </authorList>
    </citation>
    <scope>NUCLEOTIDE SEQUENCE [LARGE SCALE GENOMIC DNA]</scope>
    <source>
        <strain evidence="3 4">VU population</strain>
        <tissue evidence="3">Whole body</tissue>
    </source>
</reference>